<dbReference type="InterPro" id="IPR024060">
    <property type="entry name" value="Ureidoglycolate_lyase_dom_sf"/>
</dbReference>
<dbReference type="Proteomes" id="UP001620626">
    <property type="component" value="Unassembled WGS sequence"/>
</dbReference>
<reference evidence="1 2" key="1">
    <citation type="submission" date="2024-10" db="EMBL/GenBank/DDBJ databases">
        <authorList>
            <person name="Kim D."/>
        </authorList>
    </citation>
    <scope>NUCLEOTIDE SEQUENCE [LARGE SCALE GENOMIC DNA]</scope>
    <source>
        <strain evidence="1">BH-2024</strain>
    </source>
</reference>
<dbReference type="Gene3D" id="2.60.120.480">
    <property type="entry name" value="Ureidoglycolate hydrolase"/>
    <property type="match status" value="1"/>
</dbReference>
<dbReference type="EMBL" id="JBICBT010001121">
    <property type="protein sequence ID" value="KAL3082097.1"/>
    <property type="molecule type" value="Genomic_DNA"/>
</dbReference>
<organism evidence="1 2">
    <name type="scientific">Heterodera trifolii</name>
    <dbReference type="NCBI Taxonomy" id="157864"/>
    <lineage>
        <taxon>Eukaryota</taxon>
        <taxon>Metazoa</taxon>
        <taxon>Ecdysozoa</taxon>
        <taxon>Nematoda</taxon>
        <taxon>Chromadorea</taxon>
        <taxon>Rhabditida</taxon>
        <taxon>Tylenchina</taxon>
        <taxon>Tylenchomorpha</taxon>
        <taxon>Tylenchoidea</taxon>
        <taxon>Heteroderidae</taxon>
        <taxon>Heteroderinae</taxon>
        <taxon>Heterodera</taxon>
    </lineage>
</organism>
<evidence type="ECO:0000313" key="2">
    <source>
        <dbReference type="Proteomes" id="UP001620626"/>
    </source>
</evidence>
<gene>
    <name evidence="1" type="ORF">niasHT_031126</name>
</gene>
<comment type="caution">
    <text evidence="1">The sequence shown here is derived from an EMBL/GenBank/DDBJ whole genome shotgun (WGS) entry which is preliminary data.</text>
</comment>
<name>A0ABD2IVA3_9BILA</name>
<sequence length="437" mass="47446">MSIDCRFQIAVTPFTNRCVLDGIKSVDRFDPSQLTRRPWPRVCHGKGRCPEGGFGGEVVAERILVTWHGNDLIFPIAENPKPIAERSAKYDTEIVYHGSFLCQLDGQVAYQPTPGTNWTHYFILVESPVAETHAVRFSPGQTAVVDAFVKHSMPIPLEGQFEFDAWHRNVNALLQLGPDPAGPHPLVFNLCKVNRVSPISVRRLGIPPEEALPSKKVAKLPQLSQSFAKELKPLSDADSVAFAPYGQLVADFVHHVEQPTEVQWPGVPEGEMSDGIAGPLVQEFVVRWVPAGIEDGDGEPNELVLEFEGISGSFAGQKGRPGAAYSSELGIYSANSLMARPDGSFYLHPSDLSDAFAMAVALADAQTGEPIDQTLQAFIFRDGQAPRLNPGVWHSVPIPLVGSVSMIFTEVVAATNANLVANVMAETGHPVQFVQAV</sequence>
<proteinExistence type="predicted"/>
<dbReference type="InterPro" id="IPR011051">
    <property type="entry name" value="RmlC_Cupin_sf"/>
</dbReference>
<dbReference type="AlphaFoldDB" id="A0ABD2IVA3"/>
<dbReference type="SUPFAM" id="SSF51182">
    <property type="entry name" value="RmlC-like cupins"/>
    <property type="match status" value="1"/>
</dbReference>
<keyword evidence="2" id="KW-1185">Reference proteome</keyword>
<evidence type="ECO:0000313" key="1">
    <source>
        <dbReference type="EMBL" id="KAL3082097.1"/>
    </source>
</evidence>
<protein>
    <submittedName>
        <fullName evidence="1">Uncharacterized protein</fullName>
    </submittedName>
</protein>
<accession>A0ABD2IVA3</accession>